<reference evidence="1 2" key="1">
    <citation type="submission" date="2019-05" db="EMBL/GenBank/DDBJ databases">
        <title>Another draft genome of Portunus trituberculatus and its Hox gene families provides insights of decapod evolution.</title>
        <authorList>
            <person name="Jeong J.-H."/>
            <person name="Song I."/>
            <person name="Kim S."/>
            <person name="Choi T."/>
            <person name="Kim D."/>
            <person name="Ryu S."/>
            <person name="Kim W."/>
        </authorList>
    </citation>
    <scope>NUCLEOTIDE SEQUENCE [LARGE SCALE GENOMIC DNA]</scope>
    <source>
        <tissue evidence="1">Muscle</tissue>
    </source>
</reference>
<gene>
    <name evidence="1" type="ORF">E2C01_065723</name>
</gene>
<accession>A0A5B7HNC3</accession>
<sequence length="36" mass="4020">MEKQRCISSALLCCAYRLCSVLCCPPPCLYPDVLVK</sequence>
<dbReference type="Proteomes" id="UP000324222">
    <property type="component" value="Unassembled WGS sequence"/>
</dbReference>
<proteinExistence type="predicted"/>
<protein>
    <submittedName>
        <fullName evidence="1">Uncharacterized protein</fullName>
    </submittedName>
</protein>
<evidence type="ECO:0000313" key="1">
    <source>
        <dbReference type="EMBL" id="MPC71446.1"/>
    </source>
</evidence>
<organism evidence="1 2">
    <name type="scientific">Portunus trituberculatus</name>
    <name type="common">Swimming crab</name>
    <name type="synonym">Neptunus trituberculatus</name>
    <dbReference type="NCBI Taxonomy" id="210409"/>
    <lineage>
        <taxon>Eukaryota</taxon>
        <taxon>Metazoa</taxon>
        <taxon>Ecdysozoa</taxon>
        <taxon>Arthropoda</taxon>
        <taxon>Crustacea</taxon>
        <taxon>Multicrustacea</taxon>
        <taxon>Malacostraca</taxon>
        <taxon>Eumalacostraca</taxon>
        <taxon>Eucarida</taxon>
        <taxon>Decapoda</taxon>
        <taxon>Pleocyemata</taxon>
        <taxon>Brachyura</taxon>
        <taxon>Eubrachyura</taxon>
        <taxon>Portunoidea</taxon>
        <taxon>Portunidae</taxon>
        <taxon>Portuninae</taxon>
        <taxon>Portunus</taxon>
    </lineage>
</organism>
<dbReference type="AlphaFoldDB" id="A0A5B7HNC3"/>
<evidence type="ECO:0000313" key="2">
    <source>
        <dbReference type="Proteomes" id="UP000324222"/>
    </source>
</evidence>
<name>A0A5B7HNC3_PORTR</name>
<comment type="caution">
    <text evidence="1">The sequence shown here is derived from an EMBL/GenBank/DDBJ whole genome shotgun (WGS) entry which is preliminary data.</text>
</comment>
<dbReference type="EMBL" id="VSRR010032887">
    <property type="protein sequence ID" value="MPC71446.1"/>
    <property type="molecule type" value="Genomic_DNA"/>
</dbReference>
<keyword evidence="2" id="KW-1185">Reference proteome</keyword>